<name>A0AAP0AYR5_9ASPA</name>
<dbReference type="Proteomes" id="UP001418222">
    <property type="component" value="Unassembled WGS sequence"/>
</dbReference>
<comment type="caution">
    <text evidence="1">The sequence shown here is derived from an EMBL/GenBank/DDBJ whole genome shotgun (WGS) entry which is preliminary data.</text>
</comment>
<organism evidence="1 2">
    <name type="scientific">Platanthera zijinensis</name>
    <dbReference type="NCBI Taxonomy" id="2320716"/>
    <lineage>
        <taxon>Eukaryota</taxon>
        <taxon>Viridiplantae</taxon>
        <taxon>Streptophyta</taxon>
        <taxon>Embryophyta</taxon>
        <taxon>Tracheophyta</taxon>
        <taxon>Spermatophyta</taxon>
        <taxon>Magnoliopsida</taxon>
        <taxon>Liliopsida</taxon>
        <taxon>Asparagales</taxon>
        <taxon>Orchidaceae</taxon>
        <taxon>Orchidoideae</taxon>
        <taxon>Orchideae</taxon>
        <taxon>Orchidinae</taxon>
        <taxon>Platanthera</taxon>
    </lineage>
</organism>
<evidence type="ECO:0000313" key="1">
    <source>
        <dbReference type="EMBL" id="KAK8919370.1"/>
    </source>
</evidence>
<keyword evidence="2" id="KW-1185">Reference proteome</keyword>
<gene>
    <name evidence="1" type="ORF">KSP39_PZI021519</name>
</gene>
<reference evidence="1 2" key="1">
    <citation type="journal article" date="2022" name="Nat. Plants">
        <title>Genomes of leafy and leafless Platanthera orchids illuminate the evolution of mycoheterotrophy.</title>
        <authorList>
            <person name="Li M.H."/>
            <person name="Liu K.W."/>
            <person name="Li Z."/>
            <person name="Lu H.C."/>
            <person name="Ye Q.L."/>
            <person name="Zhang D."/>
            <person name="Wang J.Y."/>
            <person name="Li Y.F."/>
            <person name="Zhong Z.M."/>
            <person name="Liu X."/>
            <person name="Yu X."/>
            <person name="Liu D.K."/>
            <person name="Tu X.D."/>
            <person name="Liu B."/>
            <person name="Hao Y."/>
            <person name="Liao X.Y."/>
            <person name="Jiang Y.T."/>
            <person name="Sun W.H."/>
            <person name="Chen J."/>
            <person name="Chen Y.Q."/>
            <person name="Ai Y."/>
            <person name="Zhai J.W."/>
            <person name="Wu S.S."/>
            <person name="Zhou Z."/>
            <person name="Hsiao Y.Y."/>
            <person name="Wu W.L."/>
            <person name="Chen Y.Y."/>
            <person name="Lin Y.F."/>
            <person name="Hsu J.L."/>
            <person name="Li C.Y."/>
            <person name="Wang Z.W."/>
            <person name="Zhao X."/>
            <person name="Zhong W.Y."/>
            <person name="Ma X.K."/>
            <person name="Ma L."/>
            <person name="Huang J."/>
            <person name="Chen G.Z."/>
            <person name="Huang M.Z."/>
            <person name="Huang L."/>
            <person name="Peng D.H."/>
            <person name="Luo Y.B."/>
            <person name="Zou S.Q."/>
            <person name="Chen S.P."/>
            <person name="Lan S."/>
            <person name="Tsai W.C."/>
            <person name="Van de Peer Y."/>
            <person name="Liu Z.J."/>
        </authorList>
    </citation>
    <scope>NUCLEOTIDE SEQUENCE [LARGE SCALE GENOMIC DNA]</scope>
    <source>
        <strain evidence="1">Lor287</strain>
    </source>
</reference>
<proteinExistence type="predicted"/>
<evidence type="ECO:0000313" key="2">
    <source>
        <dbReference type="Proteomes" id="UP001418222"/>
    </source>
</evidence>
<sequence>MNVDEEVGRLKEEIRRLGQPQLDGSVKGCPELSVSRMYSMYYEMKSPFSIRSLKSTLHKLDPQHAHD</sequence>
<protein>
    <submittedName>
        <fullName evidence="1">Costars family protein</fullName>
    </submittedName>
</protein>
<dbReference type="EMBL" id="JBBWWQ010000019">
    <property type="protein sequence ID" value="KAK8919370.1"/>
    <property type="molecule type" value="Genomic_DNA"/>
</dbReference>
<accession>A0AAP0AYR5</accession>
<dbReference type="AlphaFoldDB" id="A0AAP0AYR5"/>